<reference evidence="4 5" key="1">
    <citation type="submission" date="2020-03" db="EMBL/GenBank/DDBJ databases">
        <title>Whole genome shotgun sequence of Phytohabitans flavus NBRC 107702.</title>
        <authorList>
            <person name="Komaki H."/>
            <person name="Tamura T."/>
        </authorList>
    </citation>
    <scope>NUCLEOTIDE SEQUENCE [LARGE SCALE GENOMIC DNA]</scope>
    <source>
        <strain evidence="4 5">NBRC 107702</strain>
    </source>
</reference>
<dbReference type="SUPFAM" id="SSF56300">
    <property type="entry name" value="Metallo-dependent phosphatases"/>
    <property type="match status" value="1"/>
</dbReference>
<dbReference type="RefSeq" id="WP_173032982.1">
    <property type="nucleotide sequence ID" value="NZ_AP022870.1"/>
</dbReference>
<dbReference type="InterPro" id="IPR029052">
    <property type="entry name" value="Metallo-depent_PP-like"/>
</dbReference>
<gene>
    <name evidence="4" type="ORF">Pflav_002230</name>
</gene>
<dbReference type="PANTHER" id="PTHR43143">
    <property type="entry name" value="METALLOPHOSPHOESTERASE, CALCINEURIN SUPERFAMILY"/>
    <property type="match status" value="1"/>
</dbReference>
<evidence type="ECO:0000256" key="1">
    <source>
        <dbReference type="SAM" id="MobiDB-lite"/>
    </source>
</evidence>
<feature type="chain" id="PRO_5026157975" description="Calcineurin-like phosphoesterase domain-containing protein" evidence="2">
    <location>
        <begin position="30"/>
        <end position="547"/>
    </location>
</feature>
<feature type="signal peptide" evidence="2">
    <location>
        <begin position="1"/>
        <end position="29"/>
    </location>
</feature>
<evidence type="ECO:0000313" key="5">
    <source>
        <dbReference type="Proteomes" id="UP000502508"/>
    </source>
</evidence>
<dbReference type="AlphaFoldDB" id="A0A6F8XJ29"/>
<proteinExistence type="predicted"/>
<dbReference type="InterPro" id="IPR051918">
    <property type="entry name" value="STPP_CPPED1"/>
</dbReference>
<feature type="region of interest" description="Disordered" evidence="1">
    <location>
        <begin position="492"/>
        <end position="511"/>
    </location>
</feature>
<dbReference type="PANTHER" id="PTHR43143:SF1">
    <property type="entry name" value="SERINE_THREONINE-PROTEIN PHOSPHATASE CPPED1"/>
    <property type="match status" value="1"/>
</dbReference>
<accession>A0A6F8XJ29</accession>
<name>A0A6F8XJ29_9ACTN</name>
<evidence type="ECO:0000313" key="4">
    <source>
        <dbReference type="EMBL" id="BCB73813.1"/>
    </source>
</evidence>
<protein>
    <recommendedName>
        <fullName evidence="3">Calcineurin-like phosphoesterase domain-containing protein</fullName>
    </recommendedName>
</protein>
<reference evidence="4 5" key="2">
    <citation type="submission" date="2020-03" db="EMBL/GenBank/DDBJ databases">
        <authorList>
            <person name="Ichikawa N."/>
            <person name="Kimura A."/>
            <person name="Kitahashi Y."/>
            <person name="Uohara A."/>
        </authorList>
    </citation>
    <scope>NUCLEOTIDE SEQUENCE [LARGE SCALE GENOMIC DNA]</scope>
    <source>
        <strain evidence="4 5">NBRC 107702</strain>
    </source>
</reference>
<dbReference type="Pfam" id="PF00149">
    <property type="entry name" value="Metallophos"/>
    <property type="match status" value="1"/>
</dbReference>
<dbReference type="Proteomes" id="UP000502508">
    <property type="component" value="Chromosome"/>
</dbReference>
<dbReference type="InterPro" id="IPR004843">
    <property type="entry name" value="Calcineurin-like_PHP"/>
</dbReference>
<organism evidence="4 5">
    <name type="scientific">Phytohabitans flavus</name>
    <dbReference type="NCBI Taxonomy" id="1076124"/>
    <lineage>
        <taxon>Bacteria</taxon>
        <taxon>Bacillati</taxon>
        <taxon>Actinomycetota</taxon>
        <taxon>Actinomycetes</taxon>
        <taxon>Micromonosporales</taxon>
        <taxon>Micromonosporaceae</taxon>
    </lineage>
</organism>
<evidence type="ECO:0000259" key="3">
    <source>
        <dbReference type="Pfam" id="PF00149"/>
    </source>
</evidence>
<dbReference type="KEGG" id="pfla:Pflav_002230"/>
<keyword evidence="5" id="KW-1185">Reference proteome</keyword>
<dbReference type="EMBL" id="AP022870">
    <property type="protein sequence ID" value="BCB73813.1"/>
    <property type="molecule type" value="Genomic_DNA"/>
</dbReference>
<sequence>MANPIPKTRFLLAAGAAALVLLPTAAAQAGGSGHGPSGHQTIWRGDFDGAGAAWSVQTDGAAASWRGWTLTQRDDWFTAAAPEGVGCNPETDRPLDQRCFLDGRQQFSRSRGVIAVADNGVAAAKGAVVDGGNPVNSTLVSPGVPVGGKRAVELVFSSHYRQAHKAVGRVTVAFDGGAEQEILRYSAARVSANGGGDVISGQEVIRVDVPSRARTAVFRFAYSNNRPQMFWAVDDVVVRTPLPALSRGAKPVTFQVLSDIQVEGLPYTDGALDLLHRQAPNAKGLIFVGDIISGPREATQEQQVAEYAQVSEAFAGHKLPPVYPAIGNHDVRSRVLTMEQQIGNYVTWANQWGANITKTYYEKVIGGVPLIVLGPEAGVAEDEKNDISDAQMAFLSQRLAYWSTKGKQVLVQRHYPFEWTVSGTYGNFYENGPREFDIEKIIGKYPNVIYLSGHTHWSPYRRDWAAQVVVDGGHKDGYTAINTGALAMEFMPSPDDPWDEDSATDRPESPGVLTVSVYEDRTVVRAFDVLTGEQINEIEVANPAPRR</sequence>
<dbReference type="GO" id="GO:0016787">
    <property type="term" value="F:hydrolase activity"/>
    <property type="evidence" value="ECO:0007669"/>
    <property type="project" value="InterPro"/>
</dbReference>
<feature type="domain" description="Calcineurin-like phosphoesterase" evidence="3">
    <location>
        <begin position="256"/>
        <end position="457"/>
    </location>
</feature>
<dbReference type="Gene3D" id="3.60.21.10">
    <property type="match status" value="1"/>
</dbReference>
<evidence type="ECO:0000256" key="2">
    <source>
        <dbReference type="SAM" id="SignalP"/>
    </source>
</evidence>
<keyword evidence="2" id="KW-0732">Signal</keyword>